<gene>
    <name evidence="5" type="ORF">EOI86_09205</name>
</gene>
<keyword evidence="6" id="KW-1185">Reference proteome</keyword>
<comment type="caution">
    <text evidence="5">The sequence shown here is derived from an EMBL/GenBank/DDBJ whole genome shotgun (WGS) entry which is preliminary data.</text>
</comment>
<evidence type="ECO:0000313" key="5">
    <source>
        <dbReference type="EMBL" id="RVU39827.1"/>
    </source>
</evidence>
<dbReference type="EMBL" id="SADE01000001">
    <property type="protein sequence ID" value="RVU39827.1"/>
    <property type="molecule type" value="Genomic_DNA"/>
</dbReference>
<feature type="DNA-binding region" description="H-T-H motif" evidence="2">
    <location>
        <begin position="54"/>
        <end position="73"/>
    </location>
</feature>
<dbReference type="SUPFAM" id="SSF48498">
    <property type="entry name" value="Tetracyclin repressor-like, C-terminal domain"/>
    <property type="match status" value="1"/>
</dbReference>
<dbReference type="PANTHER" id="PTHR30328">
    <property type="entry name" value="TRANSCRIPTIONAL REPRESSOR"/>
    <property type="match status" value="1"/>
</dbReference>
<name>A0A437QZF0_9PROT</name>
<dbReference type="OrthoDB" id="2356263at2"/>
<accession>A0A437QZF0</accession>
<dbReference type="AlphaFoldDB" id="A0A437QZF0"/>
<dbReference type="InterPro" id="IPR009057">
    <property type="entry name" value="Homeodomain-like_sf"/>
</dbReference>
<dbReference type="Pfam" id="PF17938">
    <property type="entry name" value="TetR_C_29"/>
    <property type="match status" value="1"/>
</dbReference>
<dbReference type="PROSITE" id="PS50977">
    <property type="entry name" value="HTH_TETR_2"/>
    <property type="match status" value="1"/>
</dbReference>
<dbReference type="Gene3D" id="1.10.357.10">
    <property type="entry name" value="Tetracycline Repressor, domain 2"/>
    <property type="match status" value="1"/>
</dbReference>
<reference evidence="6" key="1">
    <citation type="submission" date="2019-01" db="EMBL/GenBank/DDBJ databases">
        <title>Gri0909 isolated from a small marine red alga.</title>
        <authorList>
            <person name="Kim J."/>
            <person name="Jeong S.E."/>
            <person name="Jeon C.O."/>
        </authorList>
    </citation>
    <scope>NUCLEOTIDE SEQUENCE [LARGE SCALE GENOMIC DNA]</scope>
    <source>
        <strain evidence="6">Gri0909</strain>
    </source>
</reference>
<sequence length="234" mass="25832">MNKKSKGQSEAPKKRKKRLGPPLGPRAENAAETKARILAVAVDHFSRFGFSGARTEAISKDADIGNRMIYHYFGGKEGLYVAALDHVLSQLRSEELKLDLSGHPPLDGLLQMFDFTYGHFAGHPELIRMLSAENLMDATFLRKSAQTPSTASPVIQQIRALIVRGEAEGAIRAGLDPLHLYVVMVSLSYFHISNAPTLGVIWQTDLSDKDWQDAHYRMAREMLVLFLGPSGNSG</sequence>
<dbReference type="GO" id="GO:0003677">
    <property type="term" value="F:DNA binding"/>
    <property type="evidence" value="ECO:0007669"/>
    <property type="project" value="UniProtKB-UniRule"/>
</dbReference>
<feature type="domain" description="HTH tetR-type" evidence="4">
    <location>
        <begin position="31"/>
        <end position="91"/>
    </location>
</feature>
<dbReference type="SUPFAM" id="SSF46689">
    <property type="entry name" value="Homeodomain-like"/>
    <property type="match status" value="1"/>
</dbReference>
<feature type="region of interest" description="Disordered" evidence="3">
    <location>
        <begin position="1"/>
        <end position="28"/>
    </location>
</feature>
<keyword evidence="1 2" id="KW-0238">DNA-binding</keyword>
<evidence type="ECO:0000259" key="4">
    <source>
        <dbReference type="PROSITE" id="PS50977"/>
    </source>
</evidence>
<dbReference type="InterPro" id="IPR041474">
    <property type="entry name" value="NicS_C"/>
</dbReference>
<dbReference type="Pfam" id="PF00440">
    <property type="entry name" value="TetR_N"/>
    <property type="match status" value="1"/>
</dbReference>
<dbReference type="InterPro" id="IPR001647">
    <property type="entry name" value="HTH_TetR"/>
</dbReference>
<proteinExistence type="predicted"/>
<evidence type="ECO:0000256" key="1">
    <source>
        <dbReference type="ARBA" id="ARBA00023125"/>
    </source>
</evidence>
<dbReference type="InterPro" id="IPR036271">
    <property type="entry name" value="Tet_transcr_reg_TetR-rel_C_sf"/>
</dbReference>
<evidence type="ECO:0000256" key="3">
    <source>
        <dbReference type="SAM" id="MobiDB-lite"/>
    </source>
</evidence>
<dbReference type="PANTHER" id="PTHR30328:SF54">
    <property type="entry name" value="HTH-TYPE TRANSCRIPTIONAL REPRESSOR SCO4008"/>
    <property type="match status" value="1"/>
</dbReference>
<dbReference type="Proteomes" id="UP000287447">
    <property type="component" value="Unassembled WGS sequence"/>
</dbReference>
<evidence type="ECO:0000313" key="6">
    <source>
        <dbReference type="Proteomes" id="UP000287447"/>
    </source>
</evidence>
<organism evidence="5 6">
    <name type="scientific">Hwanghaeella grinnelliae</name>
    <dbReference type="NCBI Taxonomy" id="2500179"/>
    <lineage>
        <taxon>Bacteria</taxon>
        <taxon>Pseudomonadati</taxon>
        <taxon>Pseudomonadota</taxon>
        <taxon>Alphaproteobacteria</taxon>
        <taxon>Rhodospirillales</taxon>
        <taxon>Rhodospirillaceae</taxon>
        <taxon>Hwanghaeella</taxon>
    </lineage>
</organism>
<evidence type="ECO:0000256" key="2">
    <source>
        <dbReference type="PROSITE-ProRule" id="PRU00335"/>
    </source>
</evidence>
<protein>
    <submittedName>
        <fullName evidence="5">TetR/AcrR family transcriptional regulator</fullName>
    </submittedName>
</protein>
<dbReference type="InterPro" id="IPR050109">
    <property type="entry name" value="HTH-type_TetR-like_transc_reg"/>
</dbReference>